<dbReference type="Gene3D" id="3.40.30.10">
    <property type="entry name" value="Glutaredoxin"/>
    <property type="match status" value="1"/>
</dbReference>
<keyword evidence="2" id="KW-0812">Transmembrane</keyword>
<dbReference type="Proteomes" id="UP001178507">
    <property type="component" value="Unassembled WGS sequence"/>
</dbReference>
<dbReference type="InterPro" id="IPR036249">
    <property type="entry name" value="Thioredoxin-like_sf"/>
</dbReference>
<dbReference type="InterPro" id="IPR013766">
    <property type="entry name" value="Thioredoxin_domain"/>
</dbReference>
<feature type="domain" description="Thioredoxin" evidence="3">
    <location>
        <begin position="61"/>
        <end position="187"/>
    </location>
</feature>
<dbReference type="CDD" id="cd02947">
    <property type="entry name" value="TRX_family"/>
    <property type="match status" value="1"/>
</dbReference>
<keyword evidence="2" id="KW-1133">Transmembrane helix</keyword>
<comment type="caution">
    <text evidence="4">The sequence shown here is derived from an EMBL/GenBank/DDBJ whole genome shotgun (WGS) entry which is preliminary data.</text>
</comment>
<dbReference type="PANTHER" id="PTHR46115">
    <property type="entry name" value="THIOREDOXIN-LIKE PROTEIN 1"/>
    <property type="match status" value="1"/>
</dbReference>
<sequence>MPVICIGPVCIPWSVLPAIVFFFWKFVKPLLPEAWAQAIERQAAKLSEILQPYLEKVPGFGKKKKKAPAGPADASVQFGQVGELNSAEHLDKLLARSQQESFCVVLDFTAPWCKPCQAIKPRYQALAGEYQSHCFMQVNADDLDDVSARCAVMGLPCFQIYQGSKLVASTTGGDESNLVKFLGDNLGKKAQ</sequence>
<evidence type="ECO:0000313" key="5">
    <source>
        <dbReference type="Proteomes" id="UP001178507"/>
    </source>
</evidence>
<evidence type="ECO:0000259" key="3">
    <source>
        <dbReference type="PROSITE" id="PS51352"/>
    </source>
</evidence>
<dbReference type="PROSITE" id="PS51352">
    <property type="entry name" value="THIOREDOXIN_2"/>
    <property type="match status" value="1"/>
</dbReference>
<proteinExistence type="predicted"/>
<feature type="transmembrane region" description="Helical" evidence="2">
    <location>
        <begin position="6"/>
        <end position="24"/>
    </location>
</feature>
<accession>A0AA36IDR1</accession>
<protein>
    <recommendedName>
        <fullName evidence="3">Thioredoxin domain-containing protein</fullName>
    </recommendedName>
</protein>
<evidence type="ECO:0000256" key="1">
    <source>
        <dbReference type="ARBA" id="ARBA00023157"/>
    </source>
</evidence>
<keyword evidence="1" id="KW-1015">Disulfide bond</keyword>
<dbReference type="AlphaFoldDB" id="A0AA36IDR1"/>
<organism evidence="4 5">
    <name type="scientific">Effrenium voratum</name>
    <dbReference type="NCBI Taxonomy" id="2562239"/>
    <lineage>
        <taxon>Eukaryota</taxon>
        <taxon>Sar</taxon>
        <taxon>Alveolata</taxon>
        <taxon>Dinophyceae</taxon>
        <taxon>Suessiales</taxon>
        <taxon>Symbiodiniaceae</taxon>
        <taxon>Effrenium</taxon>
    </lineage>
</organism>
<dbReference type="Pfam" id="PF00085">
    <property type="entry name" value="Thioredoxin"/>
    <property type="match status" value="1"/>
</dbReference>
<dbReference type="EMBL" id="CAUJNA010001165">
    <property type="protein sequence ID" value="CAJ1384866.1"/>
    <property type="molecule type" value="Genomic_DNA"/>
</dbReference>
<dbReference type="SUPFAM" id="SSF52833">
    <property type="entry name" value="Thioredoxin-like"/>
    <property type="match status" value="1"/>
</dbReference>
<evidence type="ECO:0000313" key="4">
    <source>
        <dbReference type="EMBL" id="CAJ1384866.1"/>
    </source>
</evidence>
<gene>
    <name evidence="4" type="ORF">EVOR1521_LOCUS11629</name>
</gene>
<keyword evidence="2" id="KW-0472">Membrane</keyword>
<keyword evidence="5" id="KW-1185">Reference proteome</keyword>
<name>A0AA36IDR1_9DINO</name>
<evidence type="ECO:0000256" key="2">
    <source>
        <dbReference type="SAM" id="Phobius"/>
    </source>
</evidence>
<reference evidence="4" key="1">
    <citation type="submission" date="2023-08" db="EMBL/GenBank/DDBJ databases">
        <authorList>
            <person name="Chen Y."/>
            <person name="Shah S."/>
            <person name="Dougan E. K."/>
            <person name="Thang M."/>
            <person name="Chan C."/>
        </authorList>
    </citation>
    <scope>NUCLEOTIDE SEQUENCE</scope>
</reference>